<dbReference type="EMBL" id="JAMZIH010002713">
    <property type="protein sequence ID" value="KAJ1677269.1"/>
    <property type="molecule type" value="Genomic_DNA"/>
</dbReference>
<organism evidence="1 2">
    <name type="scientific">Spiromyces aspiralis</name>
    <dbReference type="NCBI Taxonomy" id="68401"/>
    <lineage>
        <taxon>Eukaryota</taxon>
        <taxon>Fungi</taxon>
        <taxon>Fungi incertae sedis</taxon>
        <taxon>Zoopagomycota</taxon>
        <taxon>Kickxellomycotina</taxon>
        <taxon>Kickxellomycetes</taxon>
        <taxon>Kickxellales</taxon>
        <taxon>Kickxellaceae</taxon>
        <taxon>Spiromyces</taxon>
    </lineage>
</organism>
<evidence type="ECO:0000313" key="1">
    <source>
        <dbReference type="EMBL" id="KAJ1677269.1"/>
    </source>
</evidence>
<accession>A0ACC1HSE7</accession>
<evidence type="ECO:0000313" key="2">
    <source>
        <dbReference type="Proteomes" id="UP001145114"/>
    </source>
</evidence>
<dbReference type="Proteomes" id="UP001145114">
    <property type="component" value="Unassembled WGS sequence"/>
</dbReference>
<protein>
    <submittedName>
        <fullName evidence="1">Uncharacterized protein</fullName>
    </submittedName>
</protein>
<proteinExistence type="predicted"/>
<name>A0ACC1HSE7_9FUNG</name>
<comment type="caution">
    <text evidence="1">The sequence shown here is derived from an EMBL/GenBank/DDBJ whole genome shotgun (WGS) entry which is preliminary data.</text>
</comment>
<sequence>MDASTSSPSSTYMSDLHPGSTPPVSYHPYTSQFSTILPPNTQPYVNESRYSPYARPSRDHSKPAVATTGCGRTITQKVNVPAGYYLMLVPENQYDPNSLIFPTVAVSTSDSGTADAKLSPTSRKYNEILSSYPPLIPNHSIPNSRSLPAANLGFGCFNVIKSRAFRRGPQRPPNAFILYRSDKHRELLKRDPKKQACLISQEISRMWANETPEVRRHYHDLAAERKASFEANRRSISLGAADLGVTTASSYHGRRRQQQQQQQQQQQHQRAEVEQPPQQPRPAVSAPVPLQASHIRINTSSLPEQAYCHSSSL</sequence>
<reference evidence="1" key="1">
    <citation type="submission" date="2022-06" db="EMBL/GenBank/DDBJ databases">
        <title>Phylogenomic reconstructions and comparative analyses of Kickxellomycotina fungi.</title>
        <authorList>
            <person name="Reynolds N.K."/>
            <person name="Stajich J.E."/>
            <person name="Barry K."/>
            <person name="Grigoriev I.V."/>
            <person name="Crous P."/>
            <person name="Smith M.E."/>
        </authorList>
    </citation>
    <scope>NUCLEOTIDE SEQUENCE</scope>
    <source>
        <strain evidence="1">RSA 2271</strain>
    </source>
</reference>
<keyword evidence="2" id="KW-1185">Reference proteome</keyword>
<feature type="non-terminal residue" evidence="1">
    <location>
        <position position="313"/>
    </location>
</feature>
<gene>
    <name evidence="1" type="ORF">EV182_006521</name>
</gene>